<dbReference type="Proteomes" id="UP000176944">
    <property type="component" value="Chromosome"/>
</dbReference>
<accession>A0A1D9FZA0</accession>
<gene>
    <name evidence="2" type="ORF">BJP36_13060</name>
</gene>
<dbReference type="PANTHER" id="PTHR33645">
    <property type="entry name" value="AMINOPEPTIDASE (DUF3754)"/>
    <property type="match status" value="1"/>
</dbReference>
<proteinExistence type="predicted"/>
<dbReference type="PANTHER" id="PTHR33645:SF11">
    <property type="entry name" value="AMINOPEPTIDASE (DUF3754)"/>
    <property type="match status" value="1"/>
</dbReference>
<evidence type="ECO:0000313" key="3">
    <source>
        <dbReference type="Proteomes" id="UP000176944"/>
    </source>
</evidence>
<feature type="transmembrane region" description="Helical" evidence="1">
    <location>
        <begin position="274"/>
        <end position="293"/>
    </location>
</feature>
<keyword evidence="1" id="KW-0812">Transmembrane</keyword>
<organism evidence="2 3">
    <name type="scientific">Moorena producens (strain JHB)</name>
    <dbReference type="NCBI Taxonomy" id="1454205"/>
    <lineage>
        <taxon>Bacteria</taxon>
        <taxon>Bacillati</taxon>
        <taxon>Cyanobacteriota</taxon>
        <taxon>Cyanophyceae</taxon>
        <taxon>Coleofasciculales</taxon>
        <taxon>Coleofasciculaceae</taxon>
        <taxon>Moorena</taxon>
    </lineage>
</organism>
<protein>
    <submittedName>
        <fullName evidence="2">TMEM143 family protein</fullName>
    </submittedName>
</protein>
<keyword evidence="1" id="KW-0472">Membrane</keyword>
<dbReference type="AlphaFoldDB" id="A0A1D9FZA0"/>
<name>A0A1D9FZA0_MOOP1</name>
<dbReference type="InterPro" id="IPR022227">
    <property type="entry name" value="DUF3754"/>
</dbReference>
<sequence>MAIYQDREAFIPYRRTDLIELCLQDGKLDPTNSQKFRDFCEILSAYYHFNFHQTLEDLKDNFAPFNPDADTKSIKALTPDQKSERETKLISTLTTLLKSANYFSLPKNILQQAVSEHSLIELKTEIDFDDFEELVCYGRGDKSKIYFLNKLLKPTEQKIEIYERVVLLIKFKDKSYFESESKKSKKLKNLNFVPGKMYVYLYGNIPKFDLEFLFPNVKIGMTWKDRLLFGVPAIGAAIPLLVKVLPQLIFILGIILFAMGVESFRIDQEKSHDIMAVLLTTLSVAIAFGGFAFKQYTSYQNKQIKFQKSVTETLFFKKLAINAGVFKSLIDDAEEEECKEIILVYYHLLTSKKLLNPKELDDQIEAWMDDKFDTKIDFDIHNCLRNLEEIQGKIVKDNLEQGSRCPIPLLTYDHQGRCQVLPLQEAKTLIDYVWDNAFR</sequence>
<keyword evidence="1" id="KW-1133">Transmembrane helix</keyword>
<reference evidence="3" key="1">
    <citation type="submission" date="2016-10" db="EMBL/GenBank/DDBJ databases">
        <title>Comparative genomics uncovers the prolific and rare metabolic potential of the cyanobacterial genus Moorea.</title>
        <authorList>
            <person name="Leao T."/>
            <person name="Castelao G."/>
            <person name="Korobeynikov A."/>
            <person name="Monroe E.A."/>
            <person name="Podell S."/>
            <person name="Glukhov E."/>
            <person name="Allen E."/>
            <person name="Gerwick W.H."/>
            <person name="Gerwick L."/>
        </authorList>
    </citation>
    <scope>NUCLEOTIDE SEQUENCE [LARGE SCALE GENOMIC DNA]</scope>
    <source>
        <strain evidence="3">JHB</strain>
    </source>
</reference>
<evidence type="ECO:0000256" key="1">
    <source>
        <dbReference type="SAM" id="Phobius"/>
    </source>
</evidence>
<dbReference type="EMBL" id="CP017708">
    <property type="protein sequence ID" value="AOY80708.1"/>
    <property type="molecule type" value="Genomic_DNA"/>
</dbReference>
<evidence type="ECO:0000313" key="2">
    <source>
        <dbReference type="EMBL" id="AOY80708.1"/>
    </source>
</evidence>
<dbReference type="Pfam" id="PF12576">
    <property type="entry name" value="DUF3754"/>
    <property type="match status" value="1"/>
</dbReference>
<feature type="transmembrane region" description="Helical" evidence="1">
    <location>
        <begin position="227"/>
        <end position="259"/>
    </location>
</feature>